<accession>A0A382QI22</accession>
<proteinExistence type="predicted"/>
<dbReference type="AlphaFoldDB" id="A0A382QI22"/>
<reference evidence="1" key="1">
    <citation type="submission" date="2018-05" db="EMBL/GenBank/DDBJ databases">
        <authorList>
            <person name="Lanie J.A."/>
            <person name="Ng W.-L."/>
            <person name="Kazmierczak K.M."/>
            <person name="Andrzejewski T.M."/>
            <person name="Davidsen T.M."/>
            <person name="Wayne K.J."/>
            <person name="Tettelin H."/>
            <person name="Glass J.I."/>
            <person name="Rusch D."/>
            <person name="Podicherti R."/>
            <person name="Tsui H.-C.T."/>
            <person name="Winkler M.E."/>
        </authorList>
    </citation>
    <scope>NUCLEOTIDE SEQUENCE</scope>
</reference>
<protein>
    <submittedName>
        <fullName evidence="1">Uncharacterized protein</fullName>
    </submittedName>
</protein>
<evidence type="ECO:0000313" key="1">
    <source>
        <dbReference type="EMBL" id="SVC84332.1"/>
    </source>
</evidence>
<name>A0A382QI22_9ZZZZ</name>
<sequence length="60" mass="7191">MVDIYTQITKPDCLPFDALWLSCLKTETVKHLKAWKQPLIVTHIEAIRHYEYDYIELLDQ</sequence>
<gene>
    <name evidence="1" type="ORF">METZ01_LOCUS337186</name>
</gene>
<organism evidence="1">
    <name type="scientific">marine metagenome</name>
    <dbReference type="NCBI Taxonomy" id="408172"/>
    <lineage>
        <taxon>unclassified sequences</taxon>
        <taxon>metagenomes</taxon>
        <taxon>ecological metagenomes</taxon>
    </lineage>
</organism>
<dbReference type="EMBL" id="UINC01114191">
    <property type="protein sequence ID" value="SVC84332.1"/>
    <property type="molecule type" value="Genomic_DNA"/>
</dbReference>
<feature type="non-terminal residue" evidence="1">
    <location>
        <position position="60"/>
    </location>
</feature>